<keyword evidence="2" id="KW-0472">Membrane</keyword>
<dbReference type="EMBL" id="JAACJK010000058">
    <property type="protein sequence ID" value="KAF5336610.1"/>
    <property type="molecule type" value="Genomic_DNA"/>
</dbReference>
<gene>
    <name evidence="3" type="ORF">D9611_006453</name>
</gene>
<protein>
    <submittedName>
        <fullName evidence="3">Uncharacterized protein</fullName>
    </submittedName>
</protein>
<reference evidence="3 4" key="1">
    <citation type="journal article" date="2020" name="ISME J.">
        <title>Uncovering the hidden diversity of litter-decomposition mechanisms in mushroom-forming fungi.</title>
        <authorList>
            <person name="Floudas D."/>
            <person name="Bentzer J."/>
            <person name="Ahren D."/>
            <person name="Johansson T."/>
            <person name="Persson P."/>
            <person name="Tunlid A."/>
        </authorList>
    </citation>
    <scope>NUCLEOTIDE SEQUENCE [LARGE SCALE GENOMIC DNA]</scope>
    <source>
        <strain evidence="3 4">CBS 175.51</strain>
    </source>
</reference>
<feature type="compositionally biased region" description="Basic residues" evidence="1">
    <location>
        <begin position="124"/>
        <end position="135"/>
    </location>
</feature>
<dbReference type="AlphaFoldDB" id="A0A8H5FGR4"/>
<keyword evidence="2" id="KW-1133">Transmembrane helix</keyword>
<evidence type="ECO:0000313" key="3">
    <source>
        <dbReference type="EMBL" id="KAF5336610.1"/>
    </source>
</evidence>
<feature type="region of interest" description="Disordered" evidence="1">
    <location>
        <begin position="105"/>
        <end position="153"/>
    </location>
</feature>
<evidence type="ECO:0000256" key="2">
    <source>
        <dbReference type="SAM" id="Phobius"/>
    </source>
</evidence>
<evidence type="ECO:0000313" key="4">
    <source>
        <dbReference type="Proteomes" id="UP000541558"/>
    </source>
</evidence>
<proteinExistence type="predicted"/>
<dbReference type="Proteomes" id="UP000541558">
    <property type="component" value="Unassembled WGS sequence"/>
</dbReference>
<keyword evidence="2" id="KW-0812">Transmembrane</keyword>
<comment type="caution">
    <text evidence="3">The sequence shown here is derived from an EMBL/GenBank/DDBJ whole genome shotgun (WGS) entry which is preliminary data.</text>
</comment>
<feature type="compositionally biased region" description="Low complexity" evidence="1">
    <location>
        <begin position="137"/>
        <end position="153"/>
    </location>
</feature>
<evidence type="ECO:0000256" key="1">
    <source>
        <dbReference type="SAM" id="MobiDB-lite"/>
    </source>
</evidence>
<feature type="transmembrane region" description="Helical" evidence="2">
    <location>
        <begin position="55"/>
        <end position="73"/>
    </location>
</feature>
<name>A0A8H5FGR4_9AGAR</name>
<organism evidence="3 4">
    <name type="scientific">Ephemerocybe angulata</name>
    <dbReference type="NCBI Taxonomy" id="980116"/>
    <lineage>
        <taxon>Eukaryota</taxon>
        <taxon>Fungi</taxon>
        <taxon>Dikarya</taxon>
        <taxon>Basidiomycota</taxon>
        <taxon>Agaricomycotina</taxon>
        <taxon>Agaricomycetes</taxon>
        <taxon>Agaricomycetidae</taxon>
        <taxon>Agaricales</taxon>
        <taxon>Agaricineae</taxon>
        <taxon>Psathyrellaceae</taxon>
        <taxon>Ephemerocybe</taxon>
    </lineage>
</organism>
<keyword evidence="4" id="KW-1185">Reference proteome</keyword>
<sequence length="169" mass="18095">MSTAMHNIIKGPNTGLGSLRAGSLLPSRSLDEHPDLPTQPKLLSTSQQAMQFKRSFFFCMLALSGIASSLPIAPGSHPNSDFKIGSLVYRRGRESSPPVTINVYDPDNKLVTTTAPHRGGKEGKQKRKEKAKPYQRPRPSSGGKPAAGGSAAAVMEAEKMVADLNKLKV</sequence>
<feature type="region of interest" description="Disordered" evidence="1">
    <location>
        <begin position="19"/>
        <end position="40"/>
    </location>
</feature>
<accession>A0A8H5FGR4</accession>